<dbReference type="InterPro" id="IPR007168">
    <property type="entry name" value="Phageshock_PspC_N"/>
</dbReference>
<evidence type="ECO:0000256" key="2">
    <source>
        <dbReference type="ARBA" id="ARBA00022475"/>
    </source>
</evidence>
<gene>
    <name evidence="8" type="ORF">DWB61_16470</name>
</gene>
<organism evidence="8 9">
    <name type="scientific">Ancylomarina euxinus</name>
    <dbReference type="NCBI Taxonomy" id="2283627"/>
    <lineage>
        <taxon>Bacteria</taxon>
        <taxon>Pseudomonadati</taxon>
        <taxon>Bacteroidota</taxon>
        <taxon>Bacteroidia</taxon>
        <taxon>Marinilabiliales</taxon>
        <taxon>Marinifilaceae</taxon>
        <taxon>Ancylomarina</taxon>
    </lineage>
</organism>
<feature type="domain" description="Phage shock protein PspC N-terminal" evidence="7">
    <location>
        <begin position="3"/>
        <end position="60"/>
    </location>
</feature>
<evidence type="ECO:0000256" key="3">
    <source>
        <dbReference type="ARBA" id="ARBA00022692"/>
    </source>
</evidence>
<evidence type="ECO:0000313" key="8">
    <source>
        <dbReference type="EMBL" id="RRG19193.1"/>
    </source>
</evidence>
<evidence type="ECO:0000256" key="5">
    <source>
        <dbReference type="ARBA" id="ARBA00023136"/>
    </source>
</evidence>
<dbReference type="Pfam" id="PF04024">
    <property type="entry name" value="PspC"/>
    <property type="match status" value="1"/>
</dbReference>
<dbReference type="PANTHER" id="PTHR33885:SF3">
    <property type="entry name" value="PHAGE SHOCK PROTEIN C"/>
    <property type="match status" value="1"/>
</dbReference>
<protein>
    <submittedName>
        <fullName evidence="8">PspC domain-containing protein</fullName>
    </submittedName>
</protein>
<name>A0A425XX30_9BACT</name>
<dbReference type="OrthoDB" id="5772680at2"/>
<dbReference type="AlphaFoldDB" id="A0A425XX30"/>
<reference evidence="8 9" key="1">
    <citation type="submission" date="2018-07" db="EMBL/GenBank/DDBJ databases">
        <title>Draft genome sequence of Ancylomarina sp. M1P.</title>
        <authorList>
            <person name="Yadav S."/>
            <person name="Villanueva L."/>
            <person name="Damste J.S.S."/>
        </authorList>
    </citation>
    <scope>NUCLEOTIDE SEQUENCE [LARGE SCALE GENOMIC DNA]</scope>
    <source>
        <strain evidence="8 9">M1P</strain>
    </source>
</reference>
<keyword evidence="9" id="KW-1185">Reference proteome</keyword>
<feature type="transmembrane region" description="Helical" evidence="6">
    <location>
        <begin position="36"/>
        <end position="57"/>
    </location>
</feature>
<dbReference type="Proteomes" id="UP000285794">
    <property type="component" value="Unassembled WGS sequence"/>
</dbReference>
<evidence type="ECO:0000259" key="7">
    <source>
        <dbReference type="Pfam" id="PF04024"/>
    </source>
</evidence>
<keyword evidence="2" id="KW-1003">Cell membrane</keyword>
<dbReference type="GO" id="GO:0005886">
    <property type="term" value="C:plasma membrane"/>
    <property type="evidence" value="ECO:0007669"/>
    <property type="project" value="UniProtKB-SubCell"/>
</dbReference>
<proteinExistence type="predicted"/>
<evidence type="ECO:0000256" key="6">
    <source>
        <dbReference type="SAM" id="Phobius"/>
    </source>
</evidence>
<evidence type="ECO:0000256" key="1">
    <source>
        <dbReference type="ARBA" id="ARBA00004162"/>
    </source>
</evidence>
<comment type="caution">
    <text evidence="8">The sequence shown here is derived from an EMBL/GenBank/DDBJ whole genome shotgun (WGS) entry which is preliminary data.</text>
</comment>
<keyword evidence="4 6" id="KW-1133">Transmembrane helix</keyword>
<evidence type="ECO:0000256" key="4">
    <source>
        <dbReference type="ARBA" id="ARBA00022989"/>
    </source>
</evidence>
<sequence length="65" mass="7266">MRKKLKRSSNKMIAGVCAGIAEYLGLDVTLVRVAYVLLSIFSAGFPGLIVYVILMFVMPDYYEVM</sequence>
<dbReference type="PANTHER" id="PTHR33885">
    <property type="entry name" value="PHAGE SHOCK PROTEIN C"/>
    <property type="match status" value="1"/>
</dbReference>
<dbReference type="InterPro" id="IPR052027">
    <property type="entry name" value="PspC"/>
</dbReference>
<keyword evidence="5 6" id="KW-0472">Membrane</keyword>
<dbReference type="EMBL" id="QQWG01000024">
    <property type="protein sequence ID" value="RRG19193.1"/>
    <property type="molecule type" value="Genomic_DNA"/>
</dbReference>
<dbReference type="RefSeq" id="WP_125032002.1">
    <property type="nucleotide sequence ID" value="NZ_JAPXVP010000021.1"/>
</dbReference>
<comment type="subcellular location">
    <subcellularLocation>
        <location evidence="1">Cell membrane</location>
        <topology evidence="1">Single-pass membrane protein</topology>
    </subcellularLocation>
</comment>
<accession>A0A425XX30</accession>
<evidence type="ECO:0000313" key="9">
    <source>
        <dbReference type="Proteomes" id="UP000285794"/>
    </source>
</evidence>
<keyword evidence="3 6" id="KW-0812">Transmembrane</keyword>